<dbReference type="InterPro" id="IPR039760">
    <property type="entry name" value="MOFRL_protein"/>
</dbReference>
<evidence type="ECO:0000259" key="1">
    <source>
        <dbReference type="Pfam" id="PF13660"/>
    </source>
</evidence>
<protein>
    <submittedName>
        <fullName evidence="2">Hydroxypyruvate reductase</fullName>
    </submittedName>
</protein>
<dbReference type="PANTHER" id="PTHR12227">
    <property type="entry name" value="GLYCERATE KINASE"/>
    <property type="match status" value="1"/>
</dbReference>
<dbReference type="InterPro" id="IPR025286">
    <property type="entry name" value="MOFRL_assoc_dom"/>
</dbReference>
<dbReference type="InterPro" id="IPR038614">
    <property type="entry name" value="GK_N_sf"/>
</dbReference>
<dbReference type="GO" id="GO:0005737">
    <property type="term" value="C:cytoplasm"/>
    <property type="evidence" value="ECO:0007669"/>
    <property type="project" value="TreeGrafter"/>
</dbReference>
<dbReference type="Gene3D" id="3.40.50.10180">
    <property type="entry name" value="Glycerate kinase, MOFRL-like N-terminal domain"/>
    <property type="match status" value="1"/>
</dbReference>
<dbReference type="AlphaFoldDB" id="A0A075FQ18"/>
<dbReference type="GO" id="GO:0008887">
    <property type="term" value="F:glycerate kinase activity"/>
    <property type="evidence" value="ECO:0007669"/>
    <property type="project" value="InterPro"/>
</dbReference>
<sequence length="85" mass="9538">MIKGGKLVQNMNCDGCALVMSDVVSNDLSVISSGCTYNDNTTFSDAIKIITKYSLEKKLTKKSNYTPKTWSEYKDNETEQINDQE</sequence>
<dbReference type="Pfam" id="PF13660">
    <property type="entry name" value="DUF4147"/>
    <property type="match status" value="1"/>
</dbReference>
<accession>A0A075FQ18</accession>
<organism evidence="2">
    <name type="scientific">uncultured marine thaumarchaeote AD1000_16_B05</name>
    <dbReference type="NCBI Taxonomy" id="1455894"/>
    <lineage>
        <taxon>Archaea</taxon>
        <taxon>Nitrososphaerota</taxon>
        <taxon>environmental samples</taxon>
    </lineage>
</organism>
<name>A0A075FQ18_9ARCH</name>
<dbReference type="EMBL" id="KF900350">
    <property type="protein sequence ID" value="AIE91802.1"/>
    <property type="molecule type" value="Genomic_DNA"/>
</dbReference>
<dbReference type="SUPFAM" id="SSF82544">
    <property type="entry name" value="GckA/TtuD-like"/>
    <property type="match status" value="1"/>
</dbReference>
<evidence type="ECO:0000313" key="2">
    <source>
        <dbReference type="EMBL" id="AIE91802.1"/>
    </source>
</evidence>
<keyword evidence="2" id="KW-0670">Pyruvate</keyword>
<feature type="domain" description="MOFRL-associated" evidence="1">
    <location>
        <begin position="2"/>
        <end position="61"/>
    </location>
</feature>
<proteinExistence type="predicted"/>
<dbReference type="PANTHER" id="PTHR12227:SF0">
    <property type="entry name" value="GLYCERATE KINASE"/>
    <property type="match status" value="1"/>
</dbReference>
<reference evidence="2" key="1">
    <citation type="journal article" date="2014" name="Genome Biol. Evol.">
        <title>Pangenome evidence for extensive interdomain horizontal transfer affecting lineage core and shell genes in uncultured planktonic thaumarchaeota and euryarchaeota.</title>
        <authorList>
            <person name="Deschamps P."/>
            <person name="Zivanovic Y."/>
            <person name="Moreira D."/>
            <person name="Rodriguez-Valera F."/>
            <person name="Lopez-Garcia P."/>
        </authorList>
    </citation>
    <scope>NUCLEOTIDE SEQUENCE</scope>
</reference>